<dbReference type="PANTHER" id="PTHR36115:SF6">
    <property type="entry name" value="PROLINE-RICH ANTIGEN HOMOLOG"/>
    <property type="match status" value="1"/>
</dbReference>
<dbReference type="InterPro" id="IPR025640">
    <property type="entry name" value="GYF_2"/>
</dbReference>
<proteinExistence type="predicted"/>
<evidence type="ECO:0000256" key="1">
    <source>
        <dbReference type="ARBA" id="ARBA00004651"/>
    </source>
</evidence>
<keyword evidence="2" id="KW-1003">Cell membrane</keyword>
<evidence type="ECO:0000256" key="3">
    <source>
        <dbReference type="ARBA" id="ARBA00022692"/>
    </source>
</evidence>
<feature type="domain" description="GYF" evidence="8">
    <location>
        <begin position="4"/>
        <end position="50"/>
    </location>
</feature>
<evidence type="ECO:0000313" key="10">
    <source>
        <dbReference type="Proteomes" id="UP001597110"/>
    </source>
</evidence>
<gene>
    <name evidence="9" type="ORF">ACFQ0E_02780</name>
</gene>
<dbReference type="RefSeq" id="WP_386822172.1">
    <property type="nucleotide sequence ID" value="NZ_JBHTIF010000001.1"/>
</dbReference>
<dbReference type="Gene3D" id="3.30.1490.40">
    <property type="match status" value="1"/>
</dbReference>
<feature type="transmembrane region" description="Helical" evidence="6">
    <location>
        <begin position="157"/>
        <end position="176"/>
    </location>
</feature>
<evidence type="ECO:0000256" key="6">
    <source>
        <dbReference type="SAM" id="Phobius"/>
    </source>
</evidence>
<evidence type="ECO:0000313" key="9">
    <source>
        <dbReference type="EMBL" id="MFD0724517.1"/>
    </source>
</evidence>
<sequence>MTDWYYSDAQRQQHGPVDAGELAALHNKGLLTADMLVWREGMSGWKPWSEMIREVIAGGAPEDPRAEAMARAAEAAPNDGAYRPYAIVEPSPYAPPQAQVAAGGGIVTGGHVVYAGFWKRVAASVIDNFLLGIVGGIIGGVLGVAIGLGAGLEDSPVLDVMVNLFSIALGAVYFGWMHSSEHQASLGKMAVGIKVVRTSGERISFARGIGRHFATILSAIILCIGYLMAAFTDRKQALHDMICDTLVVDKHAFTDHPEWQSEELGTVTIVILVLFGLMLLGLFAVIMIAGAALMGGMR</sequence>
<evidence type="ECO:0000259" key="7">
    <source>
        <dbReference type="Pfam" id="PF06271"/>
    </source>
</evidence>
<dbReference type="SUPFAM" id="SSF55277">
    <property type="entry name" value="GYF domain"/>
    <property type="match status" value="1"/>
</dbReference>
<feature type="domain" description="RDD" evidence="7">
    <location>
        <begin position="114"/>
        <end position="243"/>
    </location>
</feature>
<organism evidence="9 10">
    <name type="scientific">Lysobacter brunescens</name>
    <dbReference type="NCBI Taxonomy" id="262323"/>
    <lineage>
        <taxon>Bacteria</taxon>
        <taxon>Pseudomonadati</taxon>
        <taxon>Pseudomonadota</taxon>
        <taxon>Gammaproteobacteria</taxon>
        <taxon>Lysobacterales</taxon>
        <taxon>Lysobacteraceae</taxon>
        <taxon>Lysobacter</taxon>
    </lineage>
</organism>
<dbReference type="PANTHER" id="PTHR36115">
    <property type="entry name" value="PROLINE-RICH ANTIGEN HOMOLOG-RELATED"/>
    <property type="match status" value="1"/>
</dbReference>
<protein>
    <submittedName>
        <fullName evidence="9">RDD family protein</fullName>
    </submittedName>
</protein>
<dbReference type="InterPro" id="IPR051791">
    <property type="entry name" value="Pra-immunoreactive"/>
</dbReference>
<comment type="caution">
    <text evidence="9">The sequence shown here is derived from an EMBL/GenBank/DDBJ whole genome shotgun (WGS) entry which is preliminary data.</text>
</comment>
<reference evidence="10" key="1">
    <citation type="journal article" date="2019" name="Int. J. Syst. Evol. Microbiol.">
        <title>The Global Catalogue of Microorganisms (GCM) 10K type strain sequencing project: providing services to taxonomists for standard genome sequencing and annotation.</title>
        <authorList>
            <consortium name="The Broad Institute Genomics Platform"/>
            <consortium name="The Broad Institute Genome Sequencing Center for Infectious Disease"/>
            <person name="Wu L."/>
            <person name="Ma J."/>
        </authorList>
    </citation>
    <scope>NUCLEOTIDE SEQUENCE [LARGE SCALE GENOMIC DNA]</scope>
    <source>
        <strain evidence="10">CCUG 55585</strain>
    </source>
</reference>
<keyword evidence="5 6" id="KW-0472">Membrane</keyword>
<evidence type="ECO:0000259" key="8">
    <source>
        <dbReference type="Pfam" id="PF14237"/>
    </source>
</evidence>
<evidence type="ECO:0000256" key="5">
    <source>
        <dbReference type="ARBA" id="ARBA00023136"/>
    </source>
</evidence>
<feature type="transmembrane region" description="Helical" evidence="6">
    <location>
        <begin position="269"/>
        <end position="293"/>
    </location>
</feature>
<keyword evidence="3 6" id="KW-0812">Transmembrane</keyword>
<keyword evidence="10" id="KW-1185">Reference proteome</keyword>
<dbReference type="EMBL" id="JBHTIF010000001">
    <property type="protein sequence ID" value="MFD0724517.1"/>
    <property type="molecule type" value="Genomic_DNA"/>
</dbReference>
<feature type="transmembrane region" description="Helical" evidence="6">
    <location>
        <begin position="129"/>
        <end position="151"/>
    </location>
</feature>
<keyword evidence="4 6" id="KW-1133">Transmembrane helix</keyword>
<dbReference type="InterPro" id="IPR010432">
    <property type="entry name" value="RDD"/>
</dbReference>
<evidence type="ECO:0000256" key="4">
    <source>
        <dbReference type="ARBA" id="ARBA00022989"/>
    </source>
</evidence>
<comment type="subcellular location">
    <subcellularLocation>
        <location evidence="1">Cell membrane</location>
        <topology evidence="1">Multi-pass membrane protein</topology>
    </subcellularLocation>
</comment>
<accession>A0ABW2Y7I8</accession>
<evidence type="ECO:0000256" key="2">
    <source>
        <dbReference type="ARBA" id="ARBA00022475"/>
    </source>
</evidence>
<name>A0ABW2Y7I8_9GAMM</name>
<feature type="transmembrane region" description="Helical" evidence="6">
    <location>
        <begin position="212"/>
        <end position="231"/>
    </location>
</feature>
<dbReference type="Proteomes" id="UP001597110">
    <property type="component" value="Unassembled WGS sequence"/>
</dbReference>
<dbReference type="Pfam" id="PF14237">
    <property type="entry name" value="GYF_2"/>
    <property type="match status" value="1"/>
</dbReference>
<dbReference type="Pfam" id="PF06271">
    <property type="entry name" value="RDD"/>
    <property type="match status" value="1"/>
</dbReference>
<dbReference type="InterPro" id="IPR035445">
    <property type="entry name" value="GYF-like_dom_sf"/>
</dbReference>